<dbReference type="Proteomes" id="UP000199249">
    <property type="component" value="Unassembled WGS sequence"/>
</dbReference>
<dbReference type="EMBL" id="FNOV01000008">
    <property type="protein sequence ID" value="SDY40858.1"/>
    <property type="molecule type" value="Genomic_DNA"/>
</dbReference>
<dbReference type="STRING" id="651662.SAMN04488069_108137"/>
<name>A0A1H3JNA3_9BACT</name>
<dbReference type="SUPFAM" id="SSF52490">
    <property type="entry name" value="Tubulin nucleotide-binding domain-like"/>
    <property type="match status" value="1"/>
</dbReference>
<evidence type="ECO:0008006" key="3">
    <source>
        <dbReference type="Google" id="ProtNLM"/>
    </source>
</evidence>
<reference evidence="2" key="1">
    <citation type="submission" date="2016-10" db="EMBL/GenBank/DDBJ databases">
        <authorList>
            <person name="Varghese N."/>
            <person name="Submissions S."/>
        </authorList>
    </citation>
    <scope>NUCLEOTIDE SEQUENCE [LARGE SCALE GENOMIC DNA]</scope>
    <source>
        <strain evidence="2">CGMCC 1.8975</strain>
    </source>
</reference>
<protein>
    <recommendedName>
        <fullName evidence="3">Tubulin/FtsZ family, GTPase domain</fullName>
    </recommendedName>
</protein>
<dbReference type="RefSeq" id="WP_092740865.1">
    <property type="nucleotide sequence ID" value="NZ_FNOV01000008.1"/>
</dbReference>
<gene>
    <name evidence="1" type="ORF">SAMN04488069_108137</name>
</gene>
<keyword evidence="2" id="KW-1185">Reference proteome</keyword>
<dbReference type="Gene3D" id="3.40.50.1440">
    <property type="entry name" value="Tubulin/FtsZ, GTPase domain"/>
    <property type="match status" value="1"/>
</dbReference>
<sequence length="482" mass="54403">MAKLFLFGIGGTGSRVIRSLTMLLAAGVELPNCDRVVPIIIDPDAHNGDMNRTVQLLQNYQQIYKHLGPREEGFFQTDISTLSGISQDVNGSVKDTFIFDFGGINQSFRQYLSYDGLSVDSKGLVDLLFTQDNLESPLTIGFRGSPNVGSIVLNKLVESPEMRFFADNFQDGDRVFFVSSIFGGTGAAGFPLMLKNLKDPNTRLSNARYLRDAPTGAVTVMPYFALQSEDNAVIDSNNFLTKTKAALSYYEHNLPGLDALYYLADTPDTPYENQPGGTQQKNKAHVIELLAALSIVDFMRYSPAELRTGGPHFHEYGLGSDAPEIQFSHLPDETREIVAKQLTQFLYFTRYHKQHLPTDKAPYHDNLKLDYALRNEPIFKELNTFLHNADSGVDQWLQELAQNRRAFRPFDLQTDDFNAMILGKPVEKKWNDFFNKGLGHNYLLDNLNKTEKSLAEPDSFRKLLELFYQVTDKAFEEKVKVV</sequence>
<evidence type="ECO:0000313" key="1">
    <source>
        <dbReference type="EMBL" id="SDY40858.1"/>
    </source>
</evidence>
<dbReference type="InterPro" id="IPR036525">
    <property type="entry name" value="Tubulin/FtsZ_GTPase_sf"/>
</dbReference>
<evidence type="ECO:0000313" key="2">
    <source>
        <dbReference type="Proteomes" id="UP000199249"/>
    </source>
</evidence>
<accession>A0A1H3JNA3</accession>
<organism evidence="1 2">
    <name type="scientific">Hymenobacter psychrophilus</name>
    <dbReference type="NCBI Taxonomy" id="651662"/>
    <lineage>
        <taxon>Bacteria</taxon>
        <taxon>Pseudomonadati</taxon>
        <taxon>Bacteroidota</taxon>
        <taxon>Cytophagia</taxon>
        <taxon>Cytophagales</taxon>
        <taxon>Hymenobacteraceae</taxon>
        <taxon>Hymenobacter</taxon>
    </lineage>
</organism>
<dbReference type="AlphaFoldDB" id="A0A1H3JNA3"/>
<proteinExistence type="predicted"/>
<dbReference type="OrthoDB" id="844533at2"/>